<evidence type="ECO:0000313" key="9">
    <source>
        <dbReference type="EMBL" id="KXS18846.1"/>
    </source>
</evidence>
<feature type="domain" description="Major facilitator superfamily (MFS) profile" evidence="8">
    <location>
        <begin position="1"/>
        <end position="434"/>
    </location>
</feature>
<dbReference type="PROSITE" id="PS00217">
    <property type="entry name" value="SUGAR_TRANSPORT_2"/>
    <property type="match status" value="1"/>
</dbReference>
<evidence type="ECO:0000256" key="5">
    <source>
        <dbReference type="ARBA" id="ARBA00023136"/>
    </source>
</evidence>
<dbReference type="InterPro" id="IPR005828">
    <property type="entry name" value="MFS_sugar_transport-like"/>
</dbReference>
<dbReference type="PANTHER" id="PTHR23503:SF8">
    <property type="entry name" value="FACILITATED GLUCOSE TRANSPORTER PROTEIN 1"/>
    <property type="match status" value="1"/>
</dbReference>
<keyword evidence="10" id="KW-1185">Reference proteome</keyword>
<dbReference type="Pfam" id="PF00083">
    <property type="entry name" value="Sugar_tr"/>
    <property type="match status" value="1"/>
</dbReference>
<feature type="transmembrane region" description="Helical" evidence="7">
    <location>
        <begin position="410"/>
        <end position="430"/>
    </location>
</feature>
<keyword evidence="3 7" id="KW-0812">Transmembrane</keyword>
<keyword evidence="2" id="KW-0813">Transport</keyword>
<dbReference type="STRING" id="1344416.A0A139AQ33"/>
<feature type="region of interest" description="Disordered" evidence="6">
    <location>
        <begin position="178"/>
        <end position="205"/>
    </location>
</feature>
<evidence type="ECO:0000256" key="2">
    <source>
        <dbReference type="ARBA" id="ARBA00022448"/>
    </source>
</evidence>
<feature type="transmembrane region" description="Helical" evidence="7">
    <location>
        <begin position="120"/>
        <end position="141"/>
    </location>
</feature>
<feature type="transmembrane region" description="Helical" evidence="7">
    <location>
        <begin position="383"/>
        <end position="404"/>
    </location>
</feature>
<dbReference type="OMA" id="YWCLDIG"/>
<reference evidence="9 10" key="1">
    <citation type="journal article" date="2015" name="Genome Biol. Evol.">
        <title>Phylogenomic analyses indicate that early fungi evolved digesting cell walls of algal ancestors of land plants.</title>
        <authorList>
            <person name="Chang Y."/>
            <person name="Wang S."/>
            <person name="Sekimoto S."/>
            <person name="Aerts A.L."/>
            <person name="Choi C."/>
            <person name="Clum A."/>
            <person name="LaButti K.M."/>
            <person name="Lindquist E.A."/>
            <person name="Yee Ngan C."/>
            <person name="Ohm R.A."/>
            <person name="Salamov A.A."/>
            <person name="Grigoriev I.V."/>
            <person name="Spatafora J.W."/>
            <person name="Berbee M.L."/>
        </authorList>
    </citation>
    <scope>NUCLEOTIDE SEQUENCE [LARGE SCALE GENOMIC DNA]</scope>
    <source>
        <strain evidence="9 10">JEL478</strain>
    </source>
</reference>
<feature type="transmembrane region" description="Helical" evidence="7">
    <location>
        <begin position="312"/>
        <end position="333"/>
    </location>
</feature>
<dbReference type="Proteomes" id="UP000070544">
    <property type="component" value="Unassembled WGS sequence"/>
</dbReference>
<keyword evidence="5 7" id="KW-0472">Membrane</keyword>
<dbReference type="InterPro" id="IPR020846">
    <property type="entry name" value="MFS_dom"/>
</dbReference>
<comment type="subcellular location">
    <subcellularLocation>
        <location evidence="1">Membrane</location>
        <topology evidence="1">Multi-pass membrane protein</topology>
    </subcellularLocation>
</comment>
<feature type="transmembrane region" description="Helical" evidence="7">
    <location>
        <begin position="339"/>
        <end position="362"/>
    </location>
</feature>
<evidence type="ECO:0000256" key="4">
    <source>
        <dbReference type="ARBA" id="ARBA00022989"/>
    </source>
</evidence>
<dbReference type="PANTHER" id="PTHR23503">
    <property type="entry name" value="SOLUTE CARRIER FAMILY 2"/>
    <property type="match status" value="1"/>
</dbReference>
<accession>A0A139AQ33</accession>
<proteinExistence type="predicted"/>
<evidence type="ECO:0000256" key="1">
    <source>
        <dbReference type="ARBA" id="ARBA00004141"/>
    </source>
</evidence>
<feature type="transmembrane region" description="Helical" evidence="7">
    <location>
        <begin position="6"/>
        <end position="23"/>
    </location>
</feature>
<feature type="compositionally biased region" description="Acidic residues" evidence="6">
    <location>
        <begin position="188"/>
        <end position="198"/>
    </location>
</feature>
<dbReference type="GO" id="GO:0015149">
    <property type="term" value="F:hexose transmembrane transporter activity"/>
    <property type="evidence" value="ECO:0007669"/>
    <property type="project" value="TreeGrafter"/>
</dbReference>
<evidence type="ECO:0000256" key="7">
    <source>
        <dbReference type="SAM" id="Phobius"/>
    </source>
</evidence>
<dbReference type="InterPro" id="IPR005829">
    <property type="entry name" value="Sugar_transporter_CS"/>
</dbReference>
<evidence type="ECO:0000313" key="10">
    <source>
        <dbReference type="Proteomes" id="UP000070544"/>
    </source>
</evidence>
<gene>
    <name evidence="9" type="ORF">M427DRAFT_67465</name>
</gene>
<dbReference type="Gene3D" id="1.20.1250.20">
    <property type="entry name" value="MFS general substrate transporter like domains"/>
    <property type="match status" value="1"/>
</dbReference>
<dbReference type="EMBL" id="KQ965740">
    <property type="protein sequence ID" value="KXS18846.1"/>
    <property type="molecule type" value="Genomic_DNA"/>
</dbReference>
<name>A0A139AQ33_GONPJ</name>
<evidence type="ECO:0000256" key="3">
    <source>
        <dbReference type="ARBA" id="ARBA00022692"/>
    </source>
</evidence>
<feature type="transmembrane region" description="Helical" evidence="7">
    <location>
        <begin position="35"/>
        <end position="57"/>
    </location>
</feature>
<dbReference type="PROSITE" id="PS00216">
    <property type="entry name" value="SUGAR_TRANSPORT_1"/>
    <property type="match status" value="1"/>
</dbReference>
<feature type="transmembrane region" description="Helical" evidence="7">
    <location>
        <begin position="92"/>
        <end position="113"/>
    </location>
</feature>
<evidence type="ECO:0000256" key="6">
    <source>
        <dbReference type="SAM" id="MobiDB-lite"/>
    </source>
</evidence>
<sequence length="445" mass="47798">MTSVEFGAFVSMFLIGGLLGSLARLQLSRKFSLQLANVFFLCGCCLEYVAPSIALFFSARLIQGVGGGIAYTVVPIYIAEVAPSSTRGTLGVLNQIAIVLGLILAQLAGVYLAKDTLWRLTVAVIPAVFPILSSILLIFIAESPRYLLLHGNRVEARKHLSRLRGCADVAQEMEDIESSLGMGAKTDGEDESMDESDLESMGGLHTSVDERSPILKSASRGGAPDQRSGTLKSILQDPGLRKPFFVALTLQFFQQGSGIKSIQFYSTTLFEEYLHANDDTSKLLTLLVSLTFLVCTVASLGYVDQIGRRKSLIISQSLVTVASISVVIGGTLSNSDTSSSFPLILTTAGVYFFAGSYHLGLASIPKMLMSELIPTAALETAQAFSVAVYWITNAIISTLTPYLVDSIGVLFFAVFVVTNGLGAVFTYLFLKETSGRSLEQATRPE</sequence>
<protein>
    <submittedName>
        <fullName evidence="9">General substrate transporter</fullName>
    </submittedName>
</protein>
<dbReference type="OrthoDB" id="4540492at2759"/>
<keyword evidence="4 7" id="KW-1133">Transmembrane helix</keyword>
<dbReference type="GO" id="GO:0016020">
    <property type="term" value="C:membrane"/>
    <property type="evidence" value="ECO:0007669"/>
    <property type="project" value="UniProtKB-SubCell"/>
</dbReference>
<feature type="transmembrane region" description="Helical" evidence="7">
    <location>
        <begin position="283"/>
        <end position="303"/>
    </location>
</feature>
<dbReference type="SUPFAM" id="SSF103473">
    <property type="entry name" value="MFS general substrate transporter"/>
    <property type="match status" value="1"/>
</dbReference>
<dbReference type="AlphaFoldDB" id="A0A139AQ33"/>
<dbReference type="PROSITE" id="PS50850">
    <property type="entry name" value="MFS"/>
    <property type="match status" value="1"/>
</dbReference>
<organism evidence="9 10">
    <name type="scientific">Gonapodya prolifera (strain JEL478)</name>
    <name type="common">Monoblepharis prolifera</name>
    <dbReference type="NCBI Taxonomy" id="1344416"/>
    <lineage>
        <taxon>Eukaryota</taxon>
        <taxon>Fungi</taxon>
        <taxon>Fungi incertae sedis</taxon>
        <taxon>Chytridiomycota</taxon>
        <taxon>Chytridiomycota incertae sedis</taxon>
        <taxon>Monoblepharidomycetes</taxon>
        <taxon>Monoblepharidales</taxon>
        <taxon>Gonapodyaceae</taxon>
        <taxon>Gonapodya</taxon>
    </lineage>
</organism>
<evidence type="ECO:0000259" key="8">
    <source>
        <dbReference type="PROSITE" id="PS50850"/>
    </source>
</evidence>
<dbReference type="InterPro" id="IPR045263">
    <property type="entry name" value="GLUT"/>
</dbReference>
<dbReference type="InterPro" id="IPR036259">
    <property type="entry name" value="MFS_trans_sf"/>
</dbReference>